<dbReference type="EMBL" id="JAIRBA010000016">
    <property type="protein sequence ID" value="MCG2419245.1"/>
    <property type="molecule type" value="Genomic_DNA"/>
</dbReference>
<evidence type="ECO:0000313" key="2">
    <source>
        <dbReference type="EMBL" id="MCG2419245.1"/>
    </source>
</evidence>
<dbReference type="CDD" id="cd19608">
    <property type="entry name" value="GH113_mannanase-like"/>
    <property type="match status" value="1"/>
</dbReference>
<name>A0A9X1QUZ9_9FLAO</name>
<gene>
    <name evidence="2" type="ORF">K8089_09440</name>
</gene>
<keyword evidence="2" id="KW-0378">Hydrolase</keyword>
<feature type="signal peptide" evidence="1">
    <location>
        <begin position="1"/>
        <end position="23"/>
    </location>
</feature>
<reference evidence="2" key="1">
    <citation type="submission" date="2021-09" db="EMBL/GenBank/DDBJ databases">
        <title>Genome of Aequorivita sp. strain F47161.</title>
        <authorList>
            <person name="Wang Y."/>
        </authorList>
    </citation>
    <scope>NUCLEOTIDE SEQUENCE</scope>
    <source>
        <strain evidence="2">F47161</strain>
    </source>
</reference>
<dbReference type="InterPro" id="IPR017853">
    <property type="entry name" value="GH"/>
</dbReference>
<dbReference type="Pfam" id="PF22612">
    <property type="entry name" value="GH113"/>
    <property type="match status" value="1"/>
</dbReference>
<dbReference type="InterPro" id="IPR055151">
    <property type="entry name" value="GH113"/>
</dbReference>
<organism evidence="2 3">
    <name type="scientific">Aequorivita vitellina</name>
    <dbReference type="NCBI Taxonomy" id="2874475"/>
    <lineage>
        <taxon>Bacteria</taxon>
        <taxon>Pseudomonadati</taxon>
        <taxon>Bacteroidota</taxon>
        <taxon>Flavobacteriia</taxon>
        <taxon>Flavobacteriales</taxon>
        <taxon>Flavobacteriaceae</taxon>
        <taxon>Aequorivita</taxon>
    </lineage>
</organism>
<dbReference type="Gene3D" id="3.20.20.80">
    <property type="entry name" value="Glycosidases"/>
    <property type="match status" value="1"/>
</dbReference>
<comment type="caution">
    <text evidence="2">The sequence shown here is derived from an EMBL/GenBank/DDBJ whole genome shotgun (WGS) entry which is preliminary data.</text>
</comment>
<sequence length="351" mass="40836">MTKRYTFLACILIFSLLSSCAQKKESPKMNVQKVKGISKINGVSLVASRDTLFQQNVEPLNELGANYVAIMPFGFIKNLGHPEIFYNQPRQWFGESVQGVAQYVKLLHENEINIMLKPQIWVSRGEFTGLVEMASEEEWLQLEETYRNFIMDFANVAEAENVAIFCIGTELEKFIEHRPEYWRTLINEVKNVYKGKLTYAANWDEYKRVPFWDALDFIGVDAYFPVSESKTPTIDEVKMGWERWKTELKAISEKENKKILFAEYGYRSVDFSGKEPWKSDREMNAINLEAQSNSLDGLYQTLWNEEWFAGGFLWKWFIVHERAGGEVDTQFSPQNKPAQTVIAKYYSANKY</sequence>
<keyword evidence="3" id="KW-1185">Reference proteome</keyword>
<dbReference type="PROSITE" id="PS51257">
    <property type="entry name" value="PROKAR_LIPOPROTEIN"/>
    <property type="match status" value="1"/>
</dbReference>
<feature type="chain" id="PRO_5040889071" evidence="1">
    <location>
        <begin position="24"/>
        <end position="351"/>
    </location>
</feature>
<accession>A0A9X1QUZ9</accession>
<dbReference type="SUPFAM" id="SSF51445">
    <property type="entry name" value="(Trans)glycosidases"/>
    <property type="match status" value="1"/>
</dbReference>
<evidence type="ECO:0000256" key="1">
    <source>
        <dbReference type="SAM" id="SignalP"/>
    </source>
</evidence>
<dbReference type="GO" id="GO:0016787">
    <property type="term" value="F:hydrolase activity"/>
    <property type="evidence" value="ECO:0007669"/>
    <property type="project" value="UniProtKB-KW"/>
</dbReference>
<keyword evidence="1" id="KW-0732">Signal</keyword>
<dbReference type="RefSeq" id="WP_237603032.1">
    <property type="nucleotide sequence ID" value="NZ_JAIRBA010000016.1"/>
</dbReference>
<protein>
    <submittedName>
        <fullName evidence="2">Glycoside hydrolase</fullName>
    </submittedName>
</protein>
<dbReference type="AlphaFoldDB" id="A0A9X1QUZ9"/>
<evidence type="ECO:0000313" key="3">
    <source>
        <dbReference type="Proteomes" id="UP001139461"/>
    </source>
</evidence>
<dbReference type="Proteomes" id="UP001139461">
    <property type="component" value="Unassembled WGS sequence"/>
</dbReference>
<proteinExistence type="predicted"/>